<dbReference type="EMBL" id="KI546101">
    <property type="protein sequence ID" value="EST45045.1"/>
    <property type="molecule type" value="Genomic_DNA"/>
</dbReference>
<evidence type="ECO:0000313" key="3">
    <source>
        <dbReference type="Proteomes" id="UP000018208"/>
    </source>
</evidence>
<evidence type="ECO:0000313" key="1">
    <source>
        <dbReference type="EMBL" id="EST45045.1"/>
    </source>
</evidence>
<gene>
    <name evidence="1" type="ORF">SS50377_15064</name>
    <name evidence="2" type="ORF">SS50377_25498</name>
</gene>
<sequence length="175" mass="20603">MERLPQIQISHCRFQRALQSQIQIQKANKITDLPLFFPEIKDEHQAIQQISVKSEKVKRKGCNLKICSSSFFQSQVSRFNVKNDTPGPYALSREINGTKIQFSKQARFQKIQNSVDYPLFDLQRDQISHVLYKAGVKKWKKELSLWTDIILKNIDNQEKEQQIVYFQSDDKLELE</sequence>
<dbReference type="EMBL" id="AUWU02000005">
    <property type="protein sequence ID" value="KAH0573378.1"/>
    <property type="molecule type" value="Genomic_DNA"/>
</dbReference>
<keyword evidence="3" id="KW-1185">Reference proteome</keyword>
<dbReference type="Proteomes" id="UP000018208">
    <property type="component" value="Unassembled WGS sequence"/>
</dbReference>
<proteinExistence type="predicted"/>
<protein>
    <submittedName>
        <fullName evidence="1">Uncharacterized protein</fullName>
    </submittedName>
</protein>
<reference evidence="2" key="2">
    <citation type="submission" date="2020-12" db="EMBL/GenBank/DDBJ databases">
        <title>New Spironucleus salmonicida genome in near-complete chromosomes.</title>
        <authorList>
            <person name="Xu F."/>
            <person name="Kurt Z."/>
            <person name="Jimenez-Gonzalez A."/>
            <person name="Astvaldsson A."/>
            <person name="Andersson J.O."/>
            <person name="Svard S.G."/>
        </authorList>
    </citation>
    <scope>NUCLEOTIDE SEQUENCE</scope>
    <source>
        <strain evidence="2">ATCC 50377</strain>
    </source>
</reference>
<organism evidence="1">
    <name type="scientific">Spironucleus salmonicida</name>
    <dbReference type="NCBI Taxonomy" id="348837"/>
    <lineage>
        <taxon>Eukaryota</taxon>
        <taxon>Metamonada</taxon>
        <taxon>Diplomonadida</taxon>
        <taxon>Hexamitidae</taxon>
        <taxon>Hexamitinae</taxon>
        <taxon>Spironucleus</taxon>
    </lineage>
</organism>
<name>V6LK91_9EUKA</name>
<dbReference type="VEuPathDB" id="GiardiaDB:SS50377_25498"/>
<dbReference type="AlphaFoldDB" id="V6LK91"/>
<reference evidence="1 2" key="1">
    <citation type="journal article" date="2014" name="PLoS Genet.">
        <title>The Genome of Spironucleus salmonicida Highlights a Fish Pathogen Adapted to Fluctuating Environments.</title>
        <authorList>
            <person name="Xu F."/>
            <person name="Jerlstrom-Hultqvist J."/>
            <person name="Einarsson E."/>
            <person name="Astvaldsson A."/>
            <person name="Svard S.G."/>
            <person name="Andersson J.O."/>
        </authorList>
    </citation>
    <scope>NUCLEOTIDE SEQUENCE</scope>
    <source>
        <strain evidence="2">ATCC 50377</strain>
    </source>
</reference>
<accession>V6LK91</accession>
<evidence type="ECO:0000313" key="2">
    <source>
        <dbReference type="EMBL" id="KAH0573378.1"/>
    </source>
</evidence>